<dbReference type="InterPro" id="IPR051219">
    <property type="entry name" value="Heterochromatin_chromo-domain"/>
</dbReference>
<accession>A0A4C1U0J0</accession>
<dbReference type="AlphaFoldDB" id="A0A4C1U0J0"/>
<keyword evidence="6" id="KW-1185">Reference proteome</keyword>
<sequence>MLSQTALHTHAWRATQGDVKVTESLNARRGPRCVNSSTRRGSLLAPACVPLMTWLGTHRTRITSRCSYLKENSKNEKKDEKSPKKGSKKRKAAKNTKNDKPKAKKPKMQEWDSKNADENAEYEVERILEVHHKKNGKREFLIHWKGWSNRYDSWEPENNLNCPELINKFMSKVSAARSVDSRNLRVNPESTQRFTLQDPSSGRRLSKRRGQRQR</sequence>
<gene>
    <name evidence="5" type="primary">CBX5</name>
    <name evidence="5" type="ORF">EVAR_75101_1</name>
</gene>
<dbReference type="STRING" id="151549.A0A4C1U0J0"/>
<dbReference type="InterPro" id="IPR017984">
    <property type="entry name" value="Chromo_dom_subgr"/>
</dbReference>
<dbReference type="PRINTS" id="PR00504">
    <property type="entry name" value="CHROMODOMAIN"/>
</dbReference>
<dbReference type="OrthoDB" id="5376140at2759"/>
<dbReference type="PANTHER" id="PTHR22812">
    <property type="entry name" value="CHROMOBOX PROTEIN"/>
    <property type="match status" value="1"/>
</dbReference>
<dbReference type="InterPro" id="IPR000953">
    <property type="entry name" value="Chromo/chromo_shadow_dom"/>
</dbReference>
<dbReference type="Proteomes" id="UP000299102">
    <property type="component" value="Unassembled WGS sequence"/>
</dbReference>
<protein>
    <submittedName>
        <fullName evidence="5">Chromobox protein homolog 5</fullName>
    </submittedName>
</protein>
<feature type="region of interest" description="Disordered" evidence="3">
    <location>
        <begin position="187"/>
        <end position="214"/>
    </location>
</feature>
<evidence type="ECO:0000259" key="4">
    <source>
        <dbReference type="PROSITE" id="PS50013"/>
    </source>
</evidence>
<dbReference type="EMBL" id="BGZK01000112">
    <property type="protein sequence ID" value="GBP19809.1"/>
    <property type="molecule type" value="Genomic_DNA"/>
</dbReference>
<keyword evidence="2" id="KW-0539">Nucleus</keyword>
<dbReference type="Gene3D" id="2.40.50.40">
    <property type="match status" value="1"/>
</dbReference>
<proteinExistence type="predicted"/>
<evidence type="ECO:0000256" key="3">
    <source>
        <dbReference type="SAM" id="MobiDB-lite"/>
    </source>
</evidence>
<dbReference type="SUPFAM" id="SSF54160">
    <property type="entry name" value="Chromo domain-like"/>
    <property type="match status" value="1"/>
</dbReference>
<dbReference type="GO" id="GO:0005694">
    <property type="term" value="C:chromosome"/>
    <property type="evidence" value="ECO:0007669"/>
    <property type="project" value="UniProtKB-ARBA"/>
</dbReference>
<dbReference type="InterPro" id="IPR023780">
    <property type="entry name" value="Chromo_domain"/>
</dbReference>
<dbReference type="Pfam" id="PF00385">
    <property type="entry name" value="Chromo"/>
    <property type="match status" value="1"/>
</dbReference>
<dbReference type="GO" id="GO:0005634">
    <property type="term" value="C:nucleus"/>
    <property type="evidence" value="ECO:0007669"/>
    <property type="project" value="UniProtKB-SubCell"/>
</dbReference>
<dbReference type="PROSITE" id="PS50013">
    <property type="entry name" value="CHROMO_2"/>
    <property type="match status" value="1"/>
</dbReference>
<feature type="compositionally biased region" description="Polar residues" evidence="3">
    <location>
        <begin position="188"/>
        <end position="199"/>
    </location>
</feature>
<feature type="compositionally biased region" description="Basic residues" evidence="3">
    <location>
        <begin position="84"/>
        <end position="94"/>
    </location>
</feature>
<organism evidence="5 6">
    <name type="scientific">Eumeta variegata</name>
    <name type="common">Bagworm moth</name>
    <name type="synonym">Eumeta japonica</name>
    <dbReference type="NCBI Taxonomy" id="151549"/>
    <lineage>
        <taxon>Eukaryota</taxon>
        <taxon>Metazoa</taxon>
        <taxon>Ecdysozoa</taxon>
        <taxon>Arthropoda</taxon>
        <taxon>Hexapoda</taxon>
        <taxon>Insecta</taxon>
        <taxon>Pterygota</taxon>
        <taxon>Neoptera</taxon>
        <taxon>Endopterygota</taxon>
        <taxon>Lepidoptera</taxon>
        <taxon>Glossata</taxon>
        <taxon>Ditrysia</taxon>
        <taxon>Tineoidea</taxon>
        <taxon>Psychidae</taxon>
        <taxon>Oiketicinae</taxon>
        <taxon>Eumeta</taxon>
    </lineage>
</organism>
<comment type="caution">
    <text evidence="5">The sequence shown here is derived from an EMBL/GenBank/DDBJ whole genome shotgun (WGS) entry which is preliminary data.</text>
</comment>
<feature type="compositionally biased region" description="Basic and acidic residues" evidence="3">
    <location>
        <begin position="96"/>
        <end position="116"/>
    </location>
</feature>
<reference evidence="5 6" key="1">
    <citation type="journal article" date="2019" name="Commun. Biol.">
        <title>The bagworm genome reveals a unique fibroin gene that provides high tensile strength.</title>
        <authorList>
            <person name="Kono N."/>
            <person name="Nakamura H."/>
            <person name="Ohtoshi R."/>
            <person name="Tomita M."/>
            <person name="Numata K."/>
            <person name="Arakawa K."/>
        </authorList>
    </citation>
    <scope>NUCLEOTIDE SEQUENCE [LARGE SCALE GENOMIC DNA]</scope>
</reference>
<evidence type="ECO:0000256" key="1">
    <source>
        <dbReference type="ARBA" id="ARBA00004123"/>
    </source>
</evidence>
<comment type="subcellular location">
    <subcellularLocation>
        <location evidence="1">Nucleus</location>
    </subcellularLocation>
</comment>
<feature type="compositionally biased region" description="Basic residues" evidence="3">
    <location>
        <begin position="204"/>
        <end position="214"/>
    </location>
</feature>
<feature type="compositionally biased region" description="Basic and acidic residues" evidence="3">
    <location>
        <begin position="71"/>
        <end position="83"/>
    </location>
</feature>
<evidence type="ECO:0000313" key="5">
    <source>
        <dbReference type="EMBL" id="GBP19809.1"/>
    </source>
</evidence>
<name>A0A4C1U0J0_EUMVA</name>
<dbReference type="SMART" id="SM00298">
    <property type="entry name" value="CHROMO"/>
    <property type="match status" value="1"/>
</dbReference>
<feature type="domain" description="Chromo" evidence="4">
    <location>
        <begin position="122"/>
        <end position="181"/>
    </location>
</feature>
<dbReference type="InterPro" id="IPR016197">
    <property type="entry name" value="Chromo-like_dom_sf"/>
</dbReference>
<evidence type="ECO:0000256" key="2">
    <source>
        <dbReference type="ARBA" id="ARBA00023242"/>
    </source>
</evidence>
<feature type="region of interest" description="Disordered" evidence="3">
    <location>
        <begin position="69"/>
        <end position="116"/>
    </location>
</feature>
<evidence type="ECO:0000313" key="6">
    <source>
        <dbReference type="Proteomes" id="UP000299102"/>
    </source>
</evidence>
<dbReference type="CDD" id="cd00024">
    <property type="entry name" value="CD_CSD"/>
    <property type="match status" value="1"/>
</dbReference>